<dbReference type="HOGENOM" id="CLU_014312_8_3_9"/>
<gene>
    <name evidence="5" type="ORF">CLOSTHATH_06220</name>
</gene>
<dbReference type="PIRSF" id="PIRSF000171">
    <property type="entry name" value="SDHA_APRA_LASPO"/>
    <property type="match status" value="1"/>
</dbReference>
<evidence type="ECO:0000313" key="5">
    <source>
        <dbReference type="EMBL" id="EFC95586.1"/>
    </source>
</evidence>
<dbReference type="GO" id="GO:0000104">
    <property type="term" value="F:succinate dehydrogenase activity"/>
    <property type="evidence" value="ECO:0007669"/>
    <property type="project" value="TreeGrafter"/>
</dbReference>
<dbReference type="EMBL" id="ACIO01000721">
    <property type="protein sequence ID" value="EFC95586.1"/>
    <property type="molecule type" value="Genomic_DNA"/>
</dbReference>
<feature type="domain" description="Fumarate reductase/succinate dehydrogenase flavoprotein-like C-terminal" evidence="4">
    <location>
        <begin position="469"/>
        <end position="549"/>
    </location>
</feature>
<dbReference type="PANTHER" id="PTHR11632">
    <property type="entry name" value="SUCCINATE DEHYDROGENASE 2 FLAVOPROTEIN SUBUNIT"/>
    <property type="match status" value="1"/>
</dbReference>
<evidence type="ECO:0000259" key="4">
    <source>
        <dbReference type="Pfam" id="PF02910"/>
    </source>
</evidence>
<name>D3ARG4_9FIRM</name>
<dbReference type="Gene3D" id="3.50.50.60">
    <property type="entry name" value="FAD/NAD(P)-binding domain"/>
    <property type="match status" value="1"/>
</dbReference>
<dbReference type="InterPro" id="IPR003953">
    <property type="entry name" value="FAD-dep_OxRdtase_2_FAD-bd"/>
</dbReference>
<dbReference type="GO" id="GO:0009055">
    <property type="term" value="F:electron transfer activity"/>
    <property type="evidence" value="ECO:0007669"/>
    <property type="project" value="TreeGrafter"/>
</dbReference>
<proteinExistence type="predicted"/>
<keyword evidence="2" id="KW-0560">Oxidoreductase</keyword>
<comment type="caution">
    <text evidence="5">The sequence shown here is derived from an EMBL/GenBank/DDBJ whole genome shotgun (WGS) entry which is preliminary data.</text>
</comment>
<reference evidence="5 6" key="1">
    <citation type="submission" date="2010-01" db="EMBL/GenBank/DDBJ databases">
        <authorList>
            <person name="Weinstock G."/>
            <person name="Sodergren E."/>
            <person name="Clifton S."/>
            <person name="Fulton L."/>
            <person name="Fulton B."/>
            <person name="Courtney L."/>
            <person name="Fronick C."/>
            <person name="Harrison M."/>
            <person name="Strong C."/>
            <person name="Farmer C."/>
            <person name="Delahaunty K."/>
            <person name="Markovic C."/>
            <person name="Hall O."/>
            <person name="Minx P."/>
            <person name="Tomlinson C."/>
            <person name="Mitreva M."/>
            <person name="Nelson J."/>
            <person name="Hou S."/>
            <person name="Wollam A."/>
            <person name="Pepin K.H."/>
            <person name="Johnson M."/>
            <person name="Bhonagiri V."/>
            <person name="Nash W.E."/>
            <person name="Warren W."/>
            <person name="Chinwalla A."/>
            <person name="Mardis E.R."/>
            <person name="Wilson R.K."/>
        </authorList>
    </citation>
    <scope>NUCLEOTIDE SEQUENCE [LARGE SCALE GENOMIC DNA]</scope>
    <source>
        <strain evidence="5 6">DSM 13479</strain>
    </source>
</reference>
<dbReference type="PRINTS" id="PR00411">
    <property type="entry name" value="PNDRDTASEI"/>
</dbReference>
<evidence type="ECO:0000259" key="3">
    <source>
        <dbReference type="Pfam" id="PF00890"/>
    </source>
</evidence>
<dbReference type="Proteomes" id="UP000004968">
    <property type="component" value="Unassembled WGS sequence"/>
</dbReference>
<dbReference type="GO" id="GO:0005886">
    <property type="term" value="C:plasma membrane"/>
    <property type="evidence" value="ECO:0007669"/>
    <property type="project" value="TreeGrafter"/>
</dbReference>
<dbReference type="Gene3D" id="1.20.58.100">
    <property type="entry name" value="Fumarate reductase/succinate dehydrogenase flavoprotein-like, C-terminal domain"/>
    <property type="match status" value="1"/>
</dbReference>
<dbReference type="AlphaFoldDB" id="D3ARG4"/>
<protein>
    <submittedName>
        <fullName evidence="5">Pyridine nucleotide-disulfide oxidoreductase</fullName>
    </submittedName>
</protein>
<dbReference type="GO" id="GO:0050660">
    <property type="term" value="F:flavin adenine dinucleotide binding"/>
    <property type="evidence" value="ECO:0007669"/>
    <property type="project" value="TreeGrafter"/>
</dbReference>
<evidence type="ECO:0000313" key="6">
    <source>
        <dbReference type="Proteomes" id="UP000004968"/>
    </source>
</evidence>
<evidence type="ECO:0000256" key="1">
    <source>
        <dbReference type="ARBA" id="ARBA00022630"/>
    </source>
</evidence>
<organism evidence="5 6">
    <name type="scientific">Hungatella hathewayi DSM 13479</name>
    <dbReference type="NCBI Taxonomy" id="566550"/>
    <lineage>
        <taxon>Bacteria</taxon>
        <taxon>Bacillati</taxon>
        <taxon>Bacillota</taxon>
        <taxon>Clostridia</taxon>
        <taxon>Lachnospirales</taxon>
        <taxon>Lachnospiraceae</taxon>
        <taxon>Hungatella</taxon>
    </lineage>
</organism>
<sequence length="577" mass="63013">MGIPVFIIEVSKTKEGYMSDMIEMNKPLECDVLVAGGGVAGLMAAIAAAEEGAKVIVAEKANSKRSGSGATGNDHFLCYIPAVHGDDPSEFIREMEESQIGGNNDMDLVRRYVAESFNRVKDWDSWGVGMREHGDWEFNGHAKPGHLRVWLKYAGREQKPIFTREAIKRGVTILNHHPFADVITDGHNRVAGGICIDITGEVPKMQVIRAKSVVLATGSVNRLFGSKTMGWMFNNAGCPSDVCTGRAAAYRAGARLVNLDRTGTGAGCKYFNRGGKATWLGVYSDISGKPLGPFVTKPSKEYGDLAGDIWHDMFSIKRSQGEPVFMNCSECTDEQLDYMLWGLSNEGNVGTLDHLASEGFDFRKHMVEFDCKDGGNIGGGIDISVDAQCTVDGLFAAGDETGNFRADMGGAATYGHIAGVSAACYSRGQTLIPAEEMEIVTARAHHYSEIISRDTDTATPDWREINVAIQQVMTDYCGPEVRSEHILTTGLSHLKRLQAKAATVHCADSHEFMRCLEAEDLALLGELAFVSALERKETRGKHNRVDYPFTNPLLNNKFVTVEKVNGVPSTGWRDKHK</sequence>
<feature type="domain" description="FAD-dependent oxidoreductase 2 FAD-binding" evidence="3">
    <location>
        <begin position="31"/>
        <end position="401"/>
    </location>
</feature>
<accession>D3ARG4</accession>
<dbReference type="PRINTS" id="PR00368">
    <property type="entry name" value="FADPNR"/>
</dbReference>
<dbReference type="InterPro" id="IPR015939">
    <property type="entry name" value="Fum_Rdtase/Succ_DH_flav-like_C"/>
</dbReference>
<dbReference type="PANTHER" id="PTHR11632:SF73">
    <property type="entry name" value="BLR3196 PROTEIN"/>
    <property type="match status" value="1"/>
</dbReference>
<dbReference type="GO" id="GO:0009061">
    <property type="term" value="P:anaerobic respiration"/>
    <property type="evidence" value="ECO:0007669"/>
    <property type="project" value="TreeGrafter"/>
</dbReference>
<dbReference type="SUPFAM" id="SSF51905">
    <property type="entry name" value="FAD/NAD(P)-binding domain"/>
    <property type="match status" value="1"/>
</dbReference>
<dbReference type="Pfam" id="PF02910">
    <property type="entry name" value="Succ_DH_flav_C"/>
    <property type="match status" value="1"/>
</dbReference>
<dbReference type="InterPro" id="IPR036188">
    <property type="entry name" value="FAD/NAD-bd_sf"/>
</dbReference>
<keyword evidence="1" id="KW-0285">Flavoprotein</keyword>
<evidence type="ECO:0000256" key="2">
    <source>
        <dbReference type="ARBA" id="ARBA00023002"/>
    </source>
</evidence>
<dbReference type="Pfam" id="PF00890">
    <property type="entry name" value="FAD_binding_2"/>
    <property type="match status" value="1"/>
</dbReference>
<dbReference type="SUPFAM" id="SSF46977">
    <property type="entry name" value="Succinate dehydrogenase/fumarate reductase flavoprotein C-terminal domain"/>
    <property type="match status" value="1"/>
</dbReference>
<dbReference type="InterPro" id="IPR030664">
    <property type="entry name" value="SdhA/FrdA/AprA"/>
</dbReference>
<dbReference type="InterPro" id="IPR037099">
    <property type="entry name" value="Fum_R/Succ_DH_flav-like_C_sf"/>
</dbReference>